<dbReference type="NCBIfam" id="NF005914">
    <property type="entry name" value="PRK07907.1"/>
    <property type="match status" value="1"/>
</dbReference>
<dbReference type="Pfam" id="PF01546">
    <property type="entry name" value="Peptidase_M20"/>
    <property type="match status" value="1"/>
</dbReference>
<dbReference type="Pfam" id="PF07687">
    <property type="entry name" value="M20_dimer"/>
    <property type="match status" value="1"/>
</dbReference>
<dbReference type="SUPFAM" id="SSF53187">
    <property type="entry name" value="Zn-dependent exopeptidases"/>
    <property type="match status" value="1"/>
</dbReference>
<feature type="domain" description="Peptidase M20 dimerisation" evidence="4">
    <location>
        <begin position="189"/>
        <end position="348"/>
    </location>
</feature>
<dbReference type="GO" id="GO:0006508">
    <property type="term" value="P:proteolysis"/>
    <property type="evidence" value="ECO:0007669"/>
    <property type="project" value="UniProtKB-KW"/>
</dbReference>
<evidence type="ECO:0000259" key="4">
    <source>
        <dbReference type="Pfam" id="PF07687"/>
    </source>
</evidence>
<protein>
    <submittedName>
        <fullName evidence="5">Dipeptidase</fullName>
    </submittedName>
</protein>
<dbReference type="Gene3D" id="3.40.630.10">
    <property type="entry name" value="Zn peptidases"/>
    <property type="match status" value="1"/>
</dbReference>
<dbReference type="RefSeq" id="WP_102723482.1">
    <property type="nucleotide sequence ID" value="NZ_PNHG01000003.1"/>
</dbReference>
<evidence type="ECO:0000256" key="2">
    <source>
        <dbReference type="ARBA" id="ARBA00022723"/>
    </source>
</evidence>
<dbReference type="InterPro" id="IPR002933">
    <property type="entry name" value="Peptidase_M20"/>
</dbReference>
<dbReference type="PANTHER" id="PTHR43270:SF12">
    <property type="entry name" value="SUCCINYL-DIAMINOPIMELATE DESUCCINYLASE"/>
    <property type="match status" value="1"/>
</dbReference>
<evidence type="ECO:0000313" key="5">
    <source>
        <dbReference type="EMBL" id="PMC64979.1"/>
    </source>
</evidence>
<accession>A0A2N6T6P6</accession>
<keyword evidence="2" id="KW-0479">Metal-binding</keyword>
<keyword evidence="3" id="KW-0378">Hydrolase</keyword>
<sequence length="464" mass="48355">MSTFTPNRERIFNDLSALVSFNSPHSVPELADQHAAAADWVAAALAERGLEVERHATADKADAIIGRRHVSDDAPTVLLYSHYDVVPAGEPAAWTADPFTLTERDGRWYGRGAADCKGNVAMHLEALRLIDEAGGPQANLIVLVEGSEELGGGGLEKLIQEQPGLFEADVILIADSGNVAVGTPTLTTALRGGAQLKITVETLRGAIHSGTFGGPAPDPVAALIRTLDSLRDASGHTTIDGLSDALTATWTGQPYDAAAFRADAGVLDGVSLLGGVESGTAGSPGVADTVWARPAVTIIGFTSTPVSEAVNAIVPRAEAQLNLRVPADMDPAAAAEALKQHLISHTPWGAKVSVEIFDINHGFATDPSRPAIALLGECLQESYEEGAGSDPTVTTPTDLVTVGSGGSIPLTATLQEHFPDATIAMYGVEDNLAGIHSVDESVHPYEIERVAVAEAKFLQRVASL</sequence>
<dbReference type="GO" id="GO:0008233">
    <property type="term" value="F:peptidase activity"/>
    <property type="evidence" value="ECO:0007669"/>
    <property type="project" value="UniProtKB-KW"/>
</dbReference>
<dbReference type="InterPro" id="IPR051458">
    <property type="entry name" value="Cyt/Met_Dipeptidase"/>
</dbReference>
<dbReference type="InterPro" id="IPR011650">
    <property type="entry name" value="Peptidase_M20_dimer"/>
</dbReference>
<dbReference type="InterPro" id="IPR001261">
    <property type="entry name" value="ArgE/DapE_CS"/>
</dbReference>
<dbReference type="Proteomes" id="UP000235836">
    <property type="component" value="Unassembled WGS sequence"/>
</dbReference>
<keyword evidence="1" id="KW-0645">Protease</keyword>
<dbReference type="AlphaFoldDB" id="A0A2N6T6P6"/>
<organism evidence="5 6">
    <name type="scientific">Corynebacterium tuscaniense</name>
    <dbReference type="NCBI Taxonomy" id="302449"/>
    <lineage>
        <taxon>Bacteria</taxon>
        <taxon>Bacillati</taxon>
        <taxon>Actinomycetota</taxon>
        <taxon>Actinomycetes</taxon>
        <taxon>Mycobacteriales</taxon>
        <taxon>Corynebacteriaceae</taxon>
        <taxon>Corynebacterium</taxon>
    </lineage>
</organism>
<proteinExistence type="predicted"/>
<dbReference type="GO" id="GO:0046872">
    <property type="term" value="F:metal ion binding"/>
    <property type="evidence" value="ECO:0007669"/>
    <property type="project" value="UniProtKB-KW"/>
</dbReference>
<name>A0A2N6T6P6_9CORY</name>
<dbReference type="PROSITE" id="PS00758">
    <property type="entry name" value="ARGE_DAPE_CPG2_1"/>
    <property type="match status" value="1"/>
</dbReference>
<dbReference type="EMBL" id="PNHG01000003">
    <property type="protein sequence ID" value="PMC64979.1"/>
    <property type="molecule type" value="Genomic_DNA"/>
</dbReference>
<keyword evidence="6" id="KW-1185">Reference proteome</keyword>
<evidence type="ECO:0000256" key="1">
    <source>
        <dbReference type="ARBA" id="ARBA00022670"/>
    </source>
</evidence>
<gene>
    <name evidence="5" type="ORF">CJ203_02910</name>
</gene>
<evidence type="ECO:0000256" key="3">
    <source>
        <dbReference type="ARBA" id="ARBA00022801"/>
    </source>
</evidence>
<evidence type="ECO:0000313" key="6">
    <source>
        <dbReference type="Proteomes" id="UP000235836"/>
    </source>
</evidence>
<dbReference type="Gene3D" id="3.30.70.360">
    <property type="match status" value="1"/>
</dbReference>
<comment type="caution">
    <text evidence="5">The sequence shown here is derived from an EMBL/GenBank/DDBJ whole genome shotgun (WGS) entry which is preliminary data.</text>
</comment>
<reference evidence="5 6" key="1">
    <citation type="submission" date="2017-09" db="EMBL/GenBank/DDBJ databases">
        <title>Bacterial strain isolated from the female urinary microbiota.</title>
        <authorList>
            <person name="Thomas-White K."/>
            <person name="Kumar N."/>
            <person name="Forster S."/>
            <person name="Putonti C."/>
            <person name="Lawley T."/>
            <person name="Wolfe A.J."/>
        </authorList>
    </citation>
    <scope>NUCLEOTIDE SEQUENCE [LARGE SCALE GENOMIC DNA]</scope>
    <source>
        <strain evidence="5 6">UMB0792</strain>
    </source>
</reference>
<dbReference type="PANTHER" id="PTHR43270">
    <property type="entry name" value="BETA-ALA-HIS DIPEPTIDASE"/>
    <property type="match status" value="1"/>
</dbReference>